<dbReference type="EMBL" id="CP133647">
    <property type="protein sequence ID" value="WNH02339.1"/>
    <property type="molecule type" value="Genomic_DNA"/>
</dbReference>
<protein>
    <submittedName>
        <fullName evidence="1">DUF4225 domain-containing protein</fullName>
    </submittedName>
</protein>
<dbReference type="InterPro" id="IPR025320">
    <property type="entry name" value="DUF4225"/>
</dbReference>
<dbReference type="RefSeq" id="WP_223281841.1">
    <property type="nucleotide sequence ID" value="NZ_CAWPOC010000126.1"/>
</dbReference>
<dbReference type="Proteomes" id="UP001300348">
    <property type="component" value="Chromosome"/>
</dbReference>
<organism evidence="1 2">
    <name type="scientific">Xenorhabdus griffiniae</name>
    <dbReference type="NCBI Taxonomy" id="351672"/>
    <lineage>
        <taxon>Bacteria</taxon>
        <taxon>Pseudomonadati</taxon>
        <taxon>Pseudomonadota</taxon>
        <taxon>Gammaproteobacteria</taxon>
        <taxon>Enterobacterales</taxon>
        <taxon>Morganellaceae</taxon>
        <taxon>Xenorhabdus</taxon>
    </lineage>
</organism>
<dbReference type="Pfam" id="PF13988">
    <property type="entry name" value="DUF4225"/>
    <property type="match status" value="1"/>
</dbReference>
<accession>A0ABY9XI99</accession>
<sequence length="261" mass="29003">MFINRNNDYFSAMGALTARSVTEAALSVSTFLENFSVKRKFQNEIKKFTDYNLGTILSQSSSESDKSQAIQNLKQERLYLSQQENIIRNNIVQKYAAIEIKKENDAYTYVLKGIGLVAGAVQFITGLAIVTATSQTVVGYVAGSALIVHGAGNFEENLTSLLNNDADYKGYLKLGYEHAFNFIGLDKRTANLVYGGVDIALSGYGVFRNVLKPEAWRLFYYINDDYITSYKAMGGYALSFEISADGVTLKSLYDTYNTPIE</sequence>
<gene>
    <name evidence="1" type="ORF">QL112_000890</name>
</gene>
<keyword evidence="2" id="KW-1185">Reference proteome</keyword>
<evidence type="ECO:0000313" key="1">
    <source>
        <dbReference type="EMBL" id="WNH02339.1"/>
    </source>
</evidence>
<evidence type="ECO:0000313" key="2">
    <source>
        <dbReference type="Proteomes" id="UP001300348"/>
    </source>
</evidence>
<name>A0ABY9XI99_9GAMM</name>
<proteinExistence type="predicted"/>
<reference evidence="1 2" key="1">
    <citation type="journal article" date="2023" name="Access Microbiol">
        <title>The genome of a steinernematid-associated Pseudomonas piscis bacterium encodes the biosynthesis of insect toxins.</title>
        <authorList>
            <person name="Awori R.M."/>
            <person name="Hendre P."/>
            <person name="Amugune N.O."/>
        </authorList>
    </citation>
    <scope>NUCLEOTIDE SEQUENCE [LARGE SCALE GENOMIC DNA]</scope>
    <source>
        <strain evidence="1 2">97</strain>
    </source>
</reference>
<dbReference type="GeneID" id="88854069"/>